<evidence type="ECO:0000313" key="2">
    <source>
        <dbReference type="EMBL" id="ACS78212.1"/>
    </source>
</evidence>
<evidence type="ECO:0008006" key="4">
    <source>
        <dbReference type="Google" id="ProtNLM"/>
    </source>
</evidence>
<dbReference type="AlphaFoldDB" id="C6BVJ8"/>
<keyword evidence="3" id="KW-1185">Reference proteome</keyword>
<dbReference type="KEGG" id="dsa:Desal_0141"/>
<dbReference type="Proteomes" id="UP000002601">
    <property type="component" value="Chromosome"/>
</dbReference>
<dbReference type="EMBL" id="CP001649">
    <property type="protein sequence ID" value="ACS78212.1"/>
    <property type="molecule type" value="Genomic_DNA"/>
</dbReference>
<dbReference type="Pfam" id="PF10947">
    <property type="entry name" value="DUF2628"/>
    <property type="match status" value="1"/>
</dbReference>
<accession>C6BVJ8</accession>
<evidence type="ECO:0000313" key="3">
    <source>
        <dbReference type="Proteomes" id="UP000002601"/>
    </source>
</evidence>
<keyword evidence="1" id="KW-0472">Membrane</keyword>
<gene>
    <name evidence="2" type="ordered locus">Desal_0141</name>
</gene>
<sequence length="156" mass="18173">MEMITSQDYQEYIGPNAGKYLFNFAKFQQLHDGFTVTWHWPAFLFGFWWFLYRKMYFWAAVTFLIGFLPFGNFIAQIGYGMSAYFFYYRDSTAKIGAIKSTAPVGGASIIMRDTGGVHGWVKFVGLLCFFLQPLWIFFMSLFFGSAFIFSFHQVMV</sequence>
<keyword evidence="1" id="KW-1133">Transmembrane helix</keyword>
<name>C6BVJ8_MARSD</name>
<dbReference type="InterPro" id="IPR024399">
    <property type="entry name" value="DUF2628"/>
</dbReference>
<dbReference type="STRING" id="526222.Desal_0141"/>
<proteinExistence type="predicted"/>
<dbReference type="HOGENOM" id="CLU_1683703_0_0_7"/>
<evidence type="ECO:0000256" key="1">
    <source>
        <dbReference type="SAM" id="Phobius"/>
    </source>
</evidence>
<dbReference type="OrthoDB" id="6691119at2"/>
<feature type="transmembrane region" description="Helical" evidence="1">
    <location>
        <begin position="33"/>
        <end position="51"/>
    </location>
</feature>
<feature type="transmembrane region" description="Helical" evidence="1">
    <location>
        <begin position="56"/>
        <end position="79"/>
    </location>
</feature>
<dbReference type="eggNOG" id="ENOG502ZY5B">
    <property type="taxonomic scope" value="Bacteria"/>
</dbReference>
<protein>
    <recommendedName>
        <fullName evidence="4">DUF2628 domain-containing protein</fullName>
    </recommendedName>
</protein>
<organism evidence="2 3">
    <name type="scientific">Maridesulfovibrio salexigens (strain ATCC 14822 / DSM 2638 / NCIMB 8403 / VKM B-1763)</name>
    <name type="common">Desulfovibrio salexigens</name>
    <dbReference type="NCBI Taxonomy" id="526222"/>
    <lineage>
        <taxon>Bacteria</taxon>
        <taxon>Pseudomonadati</taxon>
        <taxon>Thermodesulfobacteriota</taxon>
        <taxon>Desulfovibrionia</taxon>
        <taxon>Desulfovibrionales</taxon>
        <taxon>Desulfovibrionaceae</taxon>
        <taxon>Maridesulfovibrio</taxon>
    </lineage>
</organism>
<dbReference type="RefSeq" id="WP_012765738.1">
    <property type="nucleotide sequence ID" value="NC_012881.1"/>
</dbReference>
<keyword evidence="1" id="KW-0812">Transmembrane</keyword>
<reference evidence="2 3" key="1">
    <citation type="submission" date="2009-06" db="EMBL/GenBank/DDBJ databases">
        <title>Complete sequence of Desulfovibrio salexigens DSM 2638.</title>
        <authorList>
            <consortium name="US DOE Joint Genome Institute"/>
            <person name="Lucas S."/>
            <person name="Copeland A."/>
            <person name="Lapidus A."/>
            <person name="Glavina del Rio T."/>
            <person name="Tice H."/>
            <person name="Bruce D."/>
            <person name="Goodwin L."/>
            <person name="Pitluck S."/>
            <person name="Munk A.C."/>
            <person name="Brettin T."/>
            <person name="Detter J.C."/>
            <person name="Han C."/>
            <person name="Tapia R."/>
            <person name="Larimer F."/>
            <person name="Land M."/>
            <person name="Hauser L."/>
            <person name="Kyrpides N."/>
            <person name="Anderson I."/>
            <person name="Wall J.D."/>
            <person name="Arkin A.P."/>
            <person name="Dehal P."/>
            <person name="Chivian D."/>
            <person name="Giles B."/>
            <person name="Hazen T.C."/>
        </authorList>
    </citation>
    <scope>NUCLEOTIDE SEQUENCE [LARGE SCALE GENOMIC DNA]</scope>
    <source>
        <strain evidence="3">ATCC 14822 / DSM 2638 / NCIMB 8403 / VKM B-1763</strain>
    </source>
</reference>
<feature type="transmembrane region" description="Helical" evidence="1">
    <location>
        <begin position="123"/>
        <end position="151"/>
    </location>
</feature>